<evidence type="ECO:0000313" key="1">
    <source>
        <dbReference type="EMBL" id="TYH86838.1"/>
    </source>
</evidence>
<gene>
    <name evidence="1" type="ORF">ES332_D01G072800v1</name>
</gene>
<sequence>MVPLALIKWHFEVFSIKIRSPSKGVFLAKGHLENHVDISAIEALSCFFFCRFCRCCDFSCHYLV</sequence>
<evidence type="ECO:0000313" key="2">
    <source>
        <dbReference type="Proteomes" id="UP000322667"/>
    </source>
</evidence>
<organism evidence="1 2">
    <name type="scientific">Gossypium tomentosum</name>
    <name type="common">Hawaiian cotton</name>
    <name type="synonym">Gossypium sandvicense</name>
    <dbReference type="NCBI Taxonomy" id="34277"/>
    <lineage>
        <taxon>Eukaryota</taxon>
        <taxon>Viridiplantae</taxon>
        <taxon>Streptophyta</taxon>
        <taxon>Embryophyta</taxon>
        <taxon>Tracheophyta</taxon>
        <taxon>Spermatophyta</taxon>
        <taxon>Magnoliopsida</taxon>
        <taxon>eudicotyledons</taxon>
        <taxon>Gunneridae</taxon>
        <taxon>Pentapetalae</taxon>
        <taxon>rosids</taxon>
        <taxon>malvids</taxon>
        <taxon>Malvales</taxon>
        <taxon>Malvaceae</taxon>
        <taxon>Malvoideae</taxon>
        <taxon>Gossypium</taxon>
    </lineage>
</organism>
<protein>
    <submittedName>
        <fullName evidence="1">Uncharacterized protein</fullName>
    </submittedName>
</protein>
<name>A0A5D2M692_GOSTO</name>
<proteinExistence type="predicted"/>
<accession>A0A5D2M692</accession>
<reference evidence="1 2" key="1">
    <citation type="submission" date="2019-07" db="EMBL/GenBank/DDBJ databases">
        <title>WGS assembly of Gossypium tomentosum.</title>
        <authorList>
            <person name="Chen Z.J."/>
            <person name="Sreedasyam A."/>
            <person name="Ando A."/>
            <person name="Song Q."/>
            <person name="De L."/>
            <person name="Hulse-Kemp A."/>
            <person name="Ding M."/>
            <person name="Ye W."/>
            <person name="Kirkbride R."/>
            <person name="Jenkins J."/>
            <person name="Plott C."/>
            <person name="Lovell J."/>
            <person name="Lin Y.-M."/>
            <person name="Vaughn R."/>
            <person name="Liu B."/>
            <person name="Li W."/>
            <person name="Simpson S."/>
            <person name="Scheffler B."/>
            <person name="Saski C."/>
            <person name="Grover C."/>
            <person name="Hu G."/>
            <person name="Conover J."/>
            <person name="Carlson J."/>
            <person name="Shu S."/>
            <person name="Boston L."/>
            <person name="Williams M."/>
            <person name="Peterson D."/>
            <person name="Mcgee K."/>
            <person name="Jones D."/>
            <person name="Wendel J."/>
            <person name="Stelly D."/>
            <person name="Grimwood J."/>
            <person name="Schmutz J."/>
        </authorList>
    </citation>
    <scope>NUCLEOTIDE SEQUENCE [LARGE SCALE GENOMIC DNA]</scope>
    <source>
        <strain evidence="1">7179.01</strain>
    </source>
</reference>
<dbReference type="AlphaFoldDB" id="A0A5D2M692"/>
<keyword evidence="2" id="KW-1185">Reference proteome</keyword>
<dbReference type="EMBL" id="CM017623">
    <property type="protein sequence ID" value="TYH86838.1"/>
    <property type="molecule type" value="Genomic_DNA"/>
</dbReference>
<dbReference type="Proteomes" id="UP000322667">
    <property type="component" value="Chromosome D01"/>
</dbReference>